<proteinExistence type="predicted"/>
<dbReference type="SUPFAM" id="SSF47473">
    <property type="entry name" value="EF-hand"/>
    <property type="match status" value="1"/>
</dbReference>
<gene>
    <name evidence="3" type="primary">LOC101846736</name>
</gene>
<dbReference type="GeneID" id="101846736"/>
<evidence type="ECO:0000313" key="3">
    <source>
        <dbReference type="RefSeq" id="XP_005099555.1"/>
    </source>
</evidence>
<evidence type="ECO:0000256" key="1">
    <source>
        <dbReference type="ARBA" id="ARBA00022837"/>
    </source>
</evidence>
<sequence length="145" mass="16011">MAINDANNDSFVTGPEIFNDFKNNYDTNKDGCITLVEWKNRWEQGLLLSKEYALNRWAAVPKSKDPTCPVKYAFYRTNTDIKIPVAGFLGDNLKTLVDTCKSDSSLLTSNCDCSQLLGACTKNPYLSQNAVCKAYVAKPITPAVG</sequence>
<evidence type="ECO:0000313" key="2">
    <source>
        <dbReference type="Proteomes" id="UP000694888"/>
    </source>
</evidence>
<organism evidence="2 3">
    <name type="scientific">Aplysia californica</name>
    <name type="common">California sea hare</name>
    <dbReference type="NCBI Taxonomy" id="6500"/>
    <lineage>
        <taxon>Eukaryota</taxon>
        <taxon>Metazoa</taxon>
        <taxon>Spiralia</taxon>
        <taxon>Lophotrochozoa</taxon>
        <taxon>Mollusca</taxon>
        <taxon>Gastropoda</taxon>
        <taxon>Heterobranchia</taxon>
        <taxon>Euthyneura</taxon>
        <taxon>Tectipleura</taxon>
        <taxon>Aplysiida</taxon>
        <taxon>Aplysioidea</taxon>
        <taxon>Aplysiidae</taxon>
        <taxon>Aplysia</taxon>
    </lineage>
</organism>
<dbReference type="InterPro" id="IPR018247">
    <property type="entry name" value="EF_Hand_1_Ca_BS"/>
</dbReference>
<keyword evidence="1" id="KW-0106">Calcium</keyword>
<dbReference type="Proteomes" id="UP000694888">
    <property type="component" value="Unplaced"/>
</dbReference>
<dbReference type="RefSeq" id="XP_005099555.1">
    <property type="nucleotide sequence ID" value="XM_005099498.1"/>
</dbReference>
<reference evidence="3" key="1">
    <citation type="submission" date="2025-08" db="UniProtKB">
        <authorList>
            <consortium name="RefSeq"/>
        </authorList>
    </citation>
    <scope>IDENTIFICATION</scope>
</reference>
<protein>
    <submittedName>
        <fullName evidence="3">Uncharacterized protein LOC101846736</fullName>
    </submittedName>
</protein>
<accession>A0ABM0JR42</accession>
<name>A0ABM0JR42_APLCA</name>
<dbReference type="PROSITE" id="PS00018">
    <property type="entry name" value="EF_HAND_1"/>
    <property type="match status" value="1"/>
</dbReference>
<dbReference type="InterPro" id="IPR011992">
    <property type="entry name" value="EF-hand-dom_pair"/>
</dbReference>
<keyword evidence="2" id="KW-1185">Reference proteome</keyword>